<feature type="compositionally biased region" description="Acidic residues" evidence="15">
    <location>
        <begin position="900"/>
        <end position="909"/>
    </location>
</feature>
<keyword evidence="7 13" id="KW-0406">Ion transport</keyword>
<evidence type="ECO:0000256" key="7">
    <source>
        <dbReference type="ARBA" id="ARBA00023065"/>
    </source>
</evidence>
<proteinExistence type="inferred from homology"/>
<dbReference type="Pfam" id="PF00060">
    <property type="entry name" value="Lig_chan"/>
    <property type="match status" value="1"/>
</dbReference>
<comment type="function">
    <text evidence="13">Glutamate-gated receptor that probably acts as non-selective cation channel.</text>
</comment>
<reference evidence="19" key="1">
    <citation type="journal article" date="2017" name="Nature">
        <title>The genome of Chenopodium quinoa.</title>
        <authorList>
            <person name="Jarvis D.E."/>
            <person name="Ho Y.S."/>
            <person name="Lightfoot D.J."/>
            <person name="Schmoeckel S.M."/>
            <person name="Li B."/>
            <person name="Borm T.J.A."/>
            <person name="Ohyanagi H."/>
            <person name="Mineta K."/>
            <person name="Michell C.T."/>
            <person name="Saber N."/>
            <person name="Kharbatia N.M."/>
            <person name="Rupper R.R."/>
            <person name="Sharp A.R."/>
            <person name="Dally N."/>
            <person name="Boughton B.A."/>
            <person name="Woo Y.H."/>
            <person name="Gao G."/>
            <person name="Schijlen E.G.W.M."/>
            <person name="Guo X."/>
            <person name="Momin A.A."/>
            <person name="Negrao S."/>
            <person name="Al-Babili S."/>
            <person name="Gehring C."/>
            <person name="Roessner U."/>
            <person name="Jung C."/>
            <person name="Murphy K."/>
            <person name="Arold S.T."/>
            <person name="Gojobori T."/>
            <person name="van der Linden C.G."/>
            <person name="van Loo E.N."/>
            <person name="Jellen E.N."/>
            <person name="Maughan P.J."/>
            <person name="Tester M."/>
        </authorList>
    </citation>
    <scope>NUCLEOTIDE SEQUENCE [LARGE SCALE GENOMIC DNA]</scope>
    <source>
        <strain evidence="19">cv. PI 614886</strain>
    </source>
</reference>
<evidence type="ECO:0000256" key="8">
    <source>
        <dbReference type="ARBA" id="ARBA00023136"/>
    </source>
</evidence>
<evidence type="ECO:0000256" key="10">
    <source>
        <dbReference type="ARBA" id="ARBA00023180"/>
    </source>
</evidence>
<evidence type="ECO:0000256" key="17">
    <source>
        <dbReference type="SAM" id="SignalP"/>
    </source>
</evidence>
<keyword evidence="6 16" id="KW-1133">Transmembrane helix</keyword>
<dbReference type="GO" id="GO:0015276">
    <property type="term" value="F:ligand-gated monoatomic ion channel activity"/>
    <property type="evidence" value="ECO:0007669"/>
    <property type="project" value="InterPro"/>
</dbReference>
<dbReference type="PANTHER" id="PTHR18966">
    <property type="entry name" value="IONOTROPIC GLUTAMATE RECEPTOR"/>
    <property type="match status" value="1"/>
</dbReference>
<evidence type="ECO:0000313" key="19">
    <source>
        <dbReference type="EnsemblPlants" id="AUR62042587-RA:cds"/>
    </source>
</evidence>
<dbReference type="Pfam" id="PF01094">
    <property type="entry name" value="ANF_receptor"/>
    <property type="match status" value="1"/>
</dbReference>
<evidence type="ECO:0000256" key="12">
    <source>
        <dbReference type="ARBA" id="ARBA00023303"/>
    </source>
</evidence>
<comment type="similarity">
    <text evidence="2 13">Belongs to the glutamate-gated ion channel (TC 1.A.10.1) family.</text>
</comment>
<evidence type="ECO:0000256" key="14">
    <source>
        <dbReference type="PIRSR" id="PIRSR037090-50"/>
    </source>
</evidence>
<name>A0A803N9F3_CHEQI</name>
<dbReference type="InterPro" id="IPR001320">
    <property type="entry name" value="Iontro_rcpt_C"/>
</dbReference>
<feature type="transmembrane region" description="Helical" evidence="16">
    <location>
        <begin position="827"/>
        <end position="847"/>
    </location>
</feature>
<dbReference type="PIRSF" id="PIRSF037090">
    <property type="entry name" value="Iontro_Glu-like_rcpt_pln"/>
    <property type="match status" value="1"/>
</dbReference>
<keyword evidence="3 13" id="KW-0813">Transport</keyword>
<dbReference type="Gramene" id="AUR62042587-RA">
    <property type="protein sequence ID" value="AUR62042587-RA:cds"/>
    <property type="gene ID" value="AUR62042587"/>
</dbReference>
<dbReference type="Proteomes" id="UP000596660">
    <property type="component" value="Unplaced"/>
</dbReference>
<evidence type="ECO:0000256" key="13">
    <source>
        <dbReference type="PIRNR" id="PIRNR037090"/>
    </source>
</evidence>
<dbReference type="Gene3D" id="3.40.190.10">
    <property type="entry name" value="Periplasmic binding protein-like II"/>
    <property type="match status" value="1"/>
</dbReference>
<protein>
    <recommendedName>
        <fullName evidence="13">Glutamate receptor</fullName>
    </recommendedName>
</protein>
<dbReference type="CDD" id="cd13686">
    <property type="entry name" value="GluR_Plant"/>
    <property type="match status" value="1"/>
</dbReference>
<keyword evidence="10" id="KW-0325">Glycoprotein</keyword>
<dbReference type="InterPro" id="IPR015683">
    <property type="entry name" value="Ionotropic_Glu_rcpt"/>
</dbReference>
<dbReference type="CDD" id="cd19990">
    <property type="entry name" value="PBP1_GABAb_receptor_plant"/>
    <property type="match status" value="1"/>
</dbReference>
<feature type="domain" description="Ionotropic glutamate receptor C-terminal" evidence="18">
    <location>
        <begin position="468"/>
        <end position="807"/>
    </location>
</feature>
<keyword evidence="8 13" id="KW-0472">Membrane</keyword>
<evidence type="ECO:0000259" key="18">
    <source>
        <dbReference type="SMART" id="SM00079"/>
    </source>
</evidence>
<dbReference type="SUPFAM" id="SSF53822">
    <property type="entry name" value="Periplasmic binding protein-like I"/>
    <property type="match status" value="1"/>
</dbReference>
<feature type="chain" id="PRO_5031492859" description="Glutamate receptor" evidence="17">
    <location>
        <begin position="21"/>
        <end position="929"/>
    </location>
</feature>
<dbReference type="FunFam" id="3.40.190.10:FF:000054">
    <property type="entry name" value="Glutamate receptor"/>
    <property type="match status" value="1"/>
</dbReference>
<dbReference type="InterPro" id="IPR019594">
    <property type="entry name" value="Glu/Gly-bd"/>
</dbReference>
<dbReference type="Gene3D" id="1.10.287.70">
    <property type="match status" value="1"/>
</dbReference>
<dbReference type="InterPro" id="IPR028082">
    <property type="entry name" value="Peripla_BP_I"/>
</dbReference>
<accession>A0A803N9F3</accession>
<evidence type="ECO:0000256" key="6">
    <source>
        <dbReference type="ARBA" id="ARBA00022989"/>
    </source>
</evidence>
<dbReference type="SUPFAM" id="SSF53850">
    <property type="entry name" value="Periplasmic binding protein-like II"/>
    <property type="match status" value="1"/>
</dbReference>
<reference evidence="19" key="2">
    <citation type="submission" date="2021-03" db="UniProtKB">
        <authorList>
            <consortium name="EnsemblPlants"/>
        </authorList>
    </citation>
    <scope>IDENTIFICATION</scope>
</reference>
<organism evidence="19 20">
    <name type="scientific">Chenopodium quinoa</name>
    <name type="common">Quinoa</name>
    <dbReference type="NCBI Taxonomy" id="63459"/>
    <lineage>
        <taxon>Eukaryota</taxon>
        <taxon>Viridiplantae</taxon>
        <taxon>Streptophyta</taxon>
        <taxon>Embryophyta</taxon>
        <taxon>Tracheophyta</taxon>
        <taxon>Spermatophyta</taxon>
        <taxon>Magnoliopsida</taxon>
        <taxon>eudicotyledons</taxon>
        <taxon>Gunneridae</taxon>
        <taxon>Pentapetalae</taxon>
        <taxon>Caryophyllales</taxon>
        <taxon>Chenopodiaceae</taxon>
        <taxon>Chenopodioideae</taxon>
        <taxon>Atripliceae</taxon>
        <taxon>Chenopodium</taxon>
    </lineage>
</organism>
<feature type="transmembrane region" description="Helical" evidence="16">
    <location>
        <begin position="650"/>
        <end position="674"/>
    </location>
</feature>
<keyword evidence="9 13" id="KW-0675">Receptor</keyword>
<dbReference type="AlphaFoldDB" id="A0A803N9F3"/>
<dbReference type="EnsemblPlants" id="AUR62042587-RA">
    <property type="protein sequence ID" value="AUR62042587-RA:cds"/>
    <property type="gene ID" value="AUR62042587"/>
</dbReference>
<comment type="subcellular location">
    <subcellularLocation>
        <location evidence="1">Membrane</location>
        <topology evidence="1">Multi-pass membrane protein</topology>
    </subcellularLocation>
</comment>
<keyword evidence="4 16" id="KW-0812">Transmembrane</keyword>
<feature type="signal peptide" evidence="17">
    <location>
        <begin position="1"/>
        <end position="20"/>
    </location>
</feature>
<evidence type="ECO:0000256" key="5">
    <source>
        <dbReference type="ARBA" id="ARBA00022729"/>
    </source>
</evidence>
<dbReference type="InterPro" id="IPR001828">
    <property type="entry name" value="ANF_lig-bd_rcpt"/>
</dbReference>
<dbReference type="InterPro" id="IPR017103">
    <property type="entry name" value="Iontropic_Glu_rcpt_pln"/>
</dbReference>
<evidence type="ECO:0000256" key="11">
    <source>
        <dbReference type="ARBA" id="ARBA00023286"/>
    </source>
</evidence>
<dbReference type="Pfam" id="PF10613">
    <property type="entry name" value="Lig_chan-Glu_bd"/>
    <property type="match status" value="1"/>
</dbReference>
<dbReference type="InterPro" id="IPR044440">
    <property type="entry name" value="GABAb_receptor_plant_PBP1"/>
</dbReference>
<evidence type="ECO:0000256" key="9">
    <source>
        <dbReference type="ARBA" id="ARBA00023170"/>
    </source>
</evidence>
<dbReference type="SMART" id="SM00079">
    <property type="entry name" value="PBPe"/>
    <property type="match status" value="1"/>
</dbReference>
<feature type="transmembrane region" description="Helical" evidence="16">
    <location>
        <begin position="589"/>
        <end position="608"/>
    </location>
</feature>
<evidence type="ECO:0000256" key="1">
    <source>
        <dbReference type="ARBA" id="ARBA00004141"/>
    </source>
</evidence>
<keyword evidence="20" id="KW-1185">Reference proteome</keyword>
<feature type="disulfide bond" evidence="14">
    <location>
        <begin position="755"/>
        <end position="810"/>
    </location>
</feature>
<dbReference type="FunFam" id="3.40.50.2300:FF:000081">
    <property type="entry name" value="Glutamate receptor"/>
    <property type="match status" value="1"/>
</dbReference>
<keyword evidence="11 13" id="KW-1071">Ligand-gated ion channel</keyword>
<evidence type="ECO:0000256" key="4">
    <source>
        <dbReference type="ARBA" id="ARBA00022692"/>
    </source>
</evidence>
<evidence type="ECO:0000256" key="2">
    <source>
        <dbReference type="ARBA" id="ARBA00008685"/>
    </source>
</evidence>
<keyword evidence="12 13" id="KW-0407">Ion channel</keyword>
<keyword evidence="5 17" id="KW-0732">Signal</keyword>
<keyword evidence="14" id="KW-1015">Disulfide bond</keyword>
<dbReference type="OMA" id="ATRSPCI"/>
<evidence type="ECO:0000313" key="20">
    <source>
        <dbReference type="Proteomes" id="UP000596660"/>
    </source>
</evidence>
<dbReference type="Gene3D" id="3.40.50.2300">
    <property type="match status" value="2"/>
</dbReference>
<dbReference type="GO" id="GO:0016020">
    <property type="term" value="C:membrane"/>
    <property type="evidence" value="ECO:0007669"/>
    <property type="project" value="UniProtKB-SubCell"/>
</dbReference>
<feature type="region of interest" description="Disordered" evidence="15">
    <location>
        <begin position="886"/>
        <end position="929"/>
    </location>
</feature>
<dbReference type="FunFam" id="1.10.287.70:FF:000037">
    <property type="entry name" value="Glutamate receptor"/>
    <property type="match status" value="1"/>
</dbReference>
<evidence type="ECO:0000256" key="16">
    <source>
        <dbReference type="SAM" id="Phobius"/>
    </source>
</evidence>
<evidence type="ECO:0000256" key="3">
    <source>
        <dbReference type="ARBA" id="ARBA00022448"/>
    </source>
</evidence>
<evidence type="ECO:0000256" key="15">
    <source>
        <dbReference type="SAM" id="MobiDB-lite"/>
    </source>
</evidence>
<sequence>MKMYRFRVLFIYLLFVVSNGVGNDAARPAVINVGALFNFNSSIGKVAKIALHEAVNDVNSDSSVLNGTTLNLIMKESVCSGFLGFIQAMQLMAKEVVAIIGPQSSAVAHMVTLVAKELQTPLLSFAATDATLTPLNSPFFVRATVCDYYQMTAISELVDYYGWREVVAVFDDDDYGRNGIAALDDALADKLGRISYKAAIPPTTSVTRSDIMDIFVKIAMLESRVIILHVNSHSGRIIFNVASYLGMIGNGYAWISTDWLSSLLDSYSPLSSDMMNSMQGFLVMRAHTPDSNRKRAFASRWKSITGGSPGLNAFALYAYDSVSILAHAIDAYLNQGGNVSFSNDTKLHSSNSSERFLQGMRKFDGGPALLSSILKTNITGLTGPLKFNSERSLVDPAYDIINVIGTGYRVVGYWSNYSGLSTTLPESLYSRPPNRSSANQHLHPVFWPDGSTTPPRGWVFPNSGTQLNIGVPLRVSFKEFVSRVPGTNDMFKGFCIDVFQAAVNLLPYPVPYEFVSFGDGHKNPNYTDLVNMILAGKFDAAVGDIAIVTSRTKIVDFTQPFVSSGLVVVAPFKKLNSGAWAFLEPFSPLMWGVIVLSFLTVGVVVWILEHRINDEFRGSPTRQFITILWFSFSTLTFSHKENTISCLGRMVVIIWLFVVLILTSSYTASLTSILTVQQLSSAIKGIDSLVAGNERIGYQAGSFAQMYLTEELNISKSRLVELTSPEEYAEALRVGRIDALVDELPYVELFLSSQCDYRIVGPEFTRSGWSFVSISTGFSPSPDMSTAILKLSENGDLQRIHDKWLTTSSCSQDNTEIESSQLHLKSFLGLFLLCGIACIIALCIYFTRICRRFHHASRNQVVSDLQGSNSNLQRLRTLITLIDEKKDPSKKRKKSREIEDSPFDDERGEESERSAKRNQSQISRDGDSD</sequence>